<dbReference type="Pfam" id="PF00646">
    <property type="entry name" value="F-box"/>
    <property type="match status" value="1"/>
</dbReference>
<evidence type="ECO:0000259" key="1">
    <source>
        <dbReference type="PROSITE" id="PS50181"/>
    </source>
</evidence>
<reference evidence="2" key="2">
    <citation type="submission" date="2020-02" db="EMBL/GenBank/DDBJ databases">
        <title>Identification and distribution of gene clusters putatively required for synthesis of sphingolipid metabolism inhibitors in phylogenetically diverse species of the filamentous fungus Fusarium.</title>
        <authorList>
            <person name="Kim H.-S."/>
            <person name="Busman M."/>
            <person name="Brown D.W."/>
            <person name="Divon H."/>
            <person name="Uhlig S."/>
            <person name="Proctor R.H."/>
        </authorList>
    </citation>
    <scope>NUCLEOTIDE SEQUENCE</scope>
    <source>
        <strain evidence="2">NRRL 25174</strain>
    </source>
</reference>
<comment type="caution">
    <text evidence="2">The sequence shown here is derived from an EMBL/GenBank/DDBJ whole genome shotgun (WGS) entry which is preliminary data.</text>
</comment>
<dbReference type="EMBL" id="PVQB02001024">
    <property type="protein sequence ID" value="KAF4332609.1"/>
    <property type="molecule type" value="Genomic_DNA"/>
</dbReference>
<sequence>MVYPTLTDLPSELIDSIARLLDPVGLMSLSLISRRFRQIIILDDKHKVEYLLALECVAEHGRGRLPDTSGLTDALVEHRLKDMRFACTGCIRLLSHTQFEDQFLFAQVYRKPLPGEPVEPEFTSWGSTAQERAEQEEYDPDNWLLQHYLSTLAFLSDPEVDVSEQIERMQGMNIAAR</sequence>
<dbReference type="OrthoDB" id="3481585at2759"/>
<protein>
    <submittedName>
        <fullName evidence="2">Cyclin-like f-box</fullName>
    </submittedName>
</protein>
<dbReference type="SUPFAM" id="SSF81383">
    <property type="entry name" value="F-box domain"/>
    <property type="match status" value="1"/>
</dbReference>
<evidence type="ECO:0000313" key="3">
    <source>
        <dbReference type="Proteomes" id="UP000730481"/>
    </source>
</evidence>
<dbReference type="PROSITE" id="PS50181">
    <property type="entry name" value="FBOX"/>
    <property type="match status" value="1"/>
</dbReference>
<accession>A0A9P5DRY9</accession>
<name>A0A9P5DRY9_9HYPO</name>
<organism evidence="2 3">
    <name type="scientific">Fusarium beomiforme</name>
    <dbReference type="NCBI Taxonomy" id="44412"/>
    <lineage>
        <taxon>Eukaryota</taxon>
        <taxon>Fungi</taxon>
        <taxon>Dikarya</taxon>
        <taxon>Ascomycota</taxon>
        <taxon>Pezizomycotina</taxon>
        <taxon>Sordariomycetes</taxon>
        <taxon>Hypocreomycetidae</taxon>
        <taxon>Hypocreales</taxon>
        <taxon>Nectriaceae</taxon>
        <taxon>Fusarium</taxon>
        <taxon>Fusarium burgessii species complex</taxon>
    </lineage>
</organism>
<evidence type="ECO:0000313" key="2">
    <source>
        <dbReference type="EMBL" id="KAF4332609.1"/>
    </source>
</evidence>
<dbReference type="Proteomes" id="UP000730481">
    <property type="component" value="Unassembled WGS sequence"/>
</dbReference>
<feature type="domain" description="F-box" evidence="1">
    <location>
        <begin position="3"/>
        <end position="40"/>
    </location>
</feature>
<reference evidence="2" key="1">
    <citation type="journal article" date="2017" name="Mycologia">
        <title>Fusarium algeriense, sp. nov., a novel toxigenic crown rot pathogen of durum wheat from Algeria is nested in the Fusarium burgessii species complex.</title>
        <authorList>
            <person name="Laraba I."/>
            <person name="Keddad A."/>
            <person name="Boureghda H."/>
            <person name="Abdallah N."/>
            <person name="Vaughan M.M."/>
            <person name="Proctor R.H."/>
            <person name="Busman M."/>
            <person name="O'Donnell K."/>
        </authorList>
    </citation>
    <scope>NUCLEOTIDE SEQUENCE</scope>
    <source>
        <strain evidence="2">NRRL 25174</strain>
    </source>
</reference>
<dbReference type="InterPro" id="IPR001810">
    <property type="entry name" value="F-box_dom"/>
</dbReference>
<keyword evidence="3" id="KW-1185">Reference proteome</keyword>
<dbReference type="AlphaFoldDB" id="A0A9P5DRY9"/>
<dbReference type="InterPro" id="IPR036047">
    <property type="entry name" value="F-box-like_dom_sf"/>
</dbReference>
<gene>
    <name evidence="2" type="ORF">FBEOM_13586</name>
</gene>
<proteinExistence type="predicted"/>